<dbReference type="OrthoDB" id="5376140at2759"/>
<evidence type="ECO:0000313" key="3">
    <source>
        <dbReference type="EMBL" id="QSZ37067.1"/>
    </source>
</evidence>
<evidence type="ECO:0000256" key="2">
    <source>
        <dbReference type="SAM" id="MobiDB-lite"/>
    </source>
</evidence>
<dbReference type="AlphaFoldDB" id="A0A8A3PNK9"/>
<evidence type="ECO:0000313" key="4">
    <source>
        <dbReference type="Proteomes" id="UP000672032"/>
    </source>
</evidence>
<accession>A0A8A3PNK9</accession>
<keyword evidence="1" id="KW-0175">Coiled coil</keyword>
<feature type="compositionally biased region" description="Low complexity" evidence="2">
    <location>
        <begin position="1083"/>
        <end position="1093"/>
    </location>
</feature>
<evidence type="ECO:0000256" key="1">
    <source>
        <dbReference type="SAM" id="Coils"/>
    </source>
</evidence>
<sequence>MANQAPPNEDPSDIPDAEQENFSQLGFADDDGGDTFPFGSPNKQERLPKRSRRQSLGIDLQYARRWTKDMAFCEYCQNWTDATMRASGMSRGNLRYVLREDSCSEYKIVVYNSDTTGNSNSLGFLAFCKKQGRVEFCNYDGKLSLGAMNRGWTDKGMGDDELAGRHGEGLKTSALVMLRNGGHHTKFISSGYQWTLNWGAKEKTTLWYFMKKVNGDDPQQSEASDKSKSRLGNAWTDVSVQIGNAYRKEGKPIAEAEFMKWLELYLYFDRPKEPIKTKYGTLILNDKFRSKVYFKGLLLECSCIPGRYKYAYDLSQGSIDRDRNMDEAIRDNGDKVVDLYLDIFEEAHSDWWDVKDISSALSEPAAKCIWKRLREKNSDNKKFYHGQDNSSKTAAIIISSLKKEPFLLPEAIWELLRKHTHAQTPLEYQGDQFRKVKIARVEDAAYSTSFQRILRAALALDSRMKIELLFMEAGDNSLDLFLDMESHTPQLLLHDKWADFGKSHAVGDMECVLSSMRHLENDKPINTFSCDHIIFDLHCQIWHELNKGIGKTELSDGQGFKASQRRLGECLKNMPRDIQSGSGPNEGEISRIVLHRESTCSLKRSDLIALENQNSKRMALKRADCGCPQATVACSSVSHKFIFPDLSPTEMYFPMISRAQTPVAFFGVPPTARHPTIDQAKKRLDPFLESSSHLTSTNECHHVPGNGKYVLNPHFKRSSDDHSMEIDSEPLVSSGEETLGQDETASRESSSDVPTADFRRAKDDVFENRPLEIASRAGSGPDSKSLVIHNRSGRTEERLKDTLAKLGVATSKLVSMKESASRSKGHERELGERVEQLTSELKSSITDLNATSRELTLTHTRLDASKLQHMELKEQIEKLQREIGTSSVEMNVLKSQKSSQRTKIEHCLRQIQELKEAKDDVLRLKTSQMDAQKQQSVDERSHLTTTIHALSHAQQELITQLHTVRSEKEAAQEELRKLQAQGSPGDALIAKLESHICEMEMDGAQLRSSNRDLGDAIRQAHERVAEANRRVDAAIEQKDEAVEGERAAMAVLMRTLKRQTSSADADADAVSGDNRARSKRGRSPSPSLSSSLREGGGSGKVVKRGRKGDVEVIEVDRDWDWDWDGNKVCACACAGGWMDSGGHGVTWELE</sequence>
<protein>
    <submittedName>
        <fullName evidence="3">Uncharacterized protein</fullName>
    </submittedName>
</protein>
<feature type="region of interest" description="Disordered" evidence="2">
    <location>
        <begin position="711"/>
        <end position="764"/>
    </location>
</feature>
<organism evidence="3 4">
    <name type="scientific">Monilinia vaccinii-corymbosi</name>
    <dbReference type="NCBI Taxonomy" id="61207"/>
    <lineage>
        <taxon>Eukaryota</taxon>
        <taxon>Fungi</taxon>
        <taxon>Dikarya</taxon>
        <taxon>Ascomycota</taxon>
        <taxon>Pezizomycotina</taxon>
        <taxon>Leotiomycetes</taxon>
        <taxon>Helotiales</taxon>
        <taxon>Sclerotiniaceae</taxon>
        <taxon>Monilinia</taxon>
    </lineage>
</organism>
<reference evidence="3" key="1">
    <citation type="submission" date="2020-10" db="EMBL/GenBank/DDBJ databases">
        <title>Genome Sequence of Monilinia vaccinii-corymbosi Sheds Light on Mummy Berry Disease Infection of Blueberry and Mating Type.</title>
        <authorList>
            <person name="Yow A.G."/>
            <person name="Zhang Y."/>
            <person name="Bansal K."/>
            <person name="Eacker S.M."/>
            <person name="Sullivan S."/>
            <person name="Liachko I."/>
            <person name="Cubeta M.A."/>
            <person name="Rollins J.A."/>
            <person name="Ashrafi H."/>
        </authorList>
    </citation>
    <scope>NUCLEOTIDE SEQUENCE</scope>
    <source>
        <strain evidence="3">RL-1</strain>
    </source>
</reference>
<feature type="coiled-coil region" evidence="1">
    <location>
        <begin position="862"/>
        <end position="981"/>
    </location>
</feature>
<keyword evidence="4" id="KW-1185">Reference proteome</keyword>
<feature type="compositionally biased region" description="Low complexity" evidence="2">
    <location>
        <begin position="1061"/>
        <end position="1073"/>
    </location>
</feature>
<gene>
    <name evidence="3" type="ORF">DSL72_009159</name>
</gene>
<feature type="region of interest" description="Disordered" evidence="2">
    <location>
        <begin position="1057"/>
        <end position="1105"/>
    </location>
</feature>
<feature type="compositionally biased region" description="Acidic residues" evidence="2">
    <location>
        <begin position="10"/>
        <end position="19"/>
    </location>
</feature>
<proteinExistence type="predicted"/>
<name>A0A8A3PNK9_9HELO</name>
<feature type="coiled-coil region" evidence="1">
    <location>
        <begin position="1010"/>
        <end position="1044"/>
    </location>
</feature>
<feature type="region of interest" description="Disordered" evidence="2">
    <location>
        <begin position="1"/>
        <end position="52"/>
    </location>
</feature>
<dbReference type="EMBL" id="CP063412">
    <property type="protein sequence ID" value="QSZ37067.1"/>
    <property type="molecule type" value="Genomic_DNA"/>
</dbReference>
<dbReference type="Proteomes" id="UP000672032">
    <property type="component" value="Chromosome 8"/>
</dbReference>